<proteinExistence type="inferred from homology"/>
<accession>A0A443HSM5</accession>
<dbReference type="GO" id="GO:0050660">
    <property type="term" value="F:flavin adenine dinucleotide binding"/>
    <property type="evidence" value="ECO:0007669"/>
    <property type="project" value="InterPro"/>
</dbReference>
<evidence type="ECO:0000259" key="7">
    <source>
        <dbReference type="Pfam" id="PF01266"/>
    </source>
</evidence>
<protein>
    <submittedName>
        <fullName evidence="8">FAD-dependent oxidoreductase</fullName>
    </submittedName>
</protein>
<dbReference type="AlphaFoldDB" id="A0A443HSM5"/>
<keyword evidence="3" id="KW-0285">Flavoprotein</keyword>
<dbReference type="InterPro" id="IPR036188">
    <property type="entry name" value="FAD/NAD-bd_sf"/>
</dbReference>
<dbReference type="EMBL" id="RCNU01000007">
    <property type="protein sequence ID" value="RWQ94779.1"/>
    <property type="molecule type" value="Genomic_DNA"/>
</dbReference>
<keyword evidence="6" id="KW-1133">Transmembrane helix</keyword>
<feature type="domain" description="FAD dependent oxidoreductase" evidence="7">
    <location>
        <begin position="14"/>
        <end position="436"/>
    </location>
</feature>
<keyword evidence="6" id="KW-0472">Membrane</keyword>
<dbReference type="PANTHER" id="PTHR10961:SF15">
    <property type="entry name" value="FAD DEPENDENT OXIDOREDUCTASE DOMAIN-CONTAINING PROTEIN"/>
    <property type="match status" value="1"/>
</dbReference>
<reference evidence="8 9" key="1">
    <citation type="journal article" date="2018" name="Front. Microbiol.">
        <title>Genomic and genetic insights into a cosmopolitan fungus, Paecilomyces variotii (Eurotiales).</title>
        <authorList>
            <person name="Urquhart A.S."/>
            <person name="Mondo S.J."/>
            <person name="Makela M.R."/>
            <person name="Hane J.K."/>
            <person name="Wiebenga A."/>
            <person name="He G."/>
            <person name="Mihaltcheva S."/>
            <person name="Pangilinan J."/>
            <person name="Lipzen A."/>
            <person name="Barry K."/>
            <person name="de Vries R.P."/>
            <person name="Grigoriev I.V."/>
            <person name="Idnurm A."/>
        </authorList>
    </citation>
    <scope>NUCLEOTIDE SEQUENCE [LARGE SCALE GENOMIC DNA]</scope>
    <source>
        <strain evidence="8 9">CBS 101075</strain>
    </source>
</reference>
<name>A0A443HSM5_BYSSP</name>
<feature type="transmembrane region" description="Helical" evidence="6">
    <location>
        <begin position="12"/>
        <end position="31"/>
    </location>
</feature>
<gene>
    <name evidence="8" type="ORF">C8Q69DRAFT_471500</name>
</gene>
<evidence type="ECO:0000256" key="5">
    <source>
        <dbReference type="ARBA" id="ARBA00023002"/>
    </source>
</evidence>
<keyword evidence="9" id="KW-1185">Reference proteome</keyword>
<dbReference type="InterPro" id="IPR006076">
    <property type="entry name" value="FAD-dep_OxRdtase"/>
</dbReference>
<dbReference type="InterPro" id="IPR045170">
    <property type="entry name" value="MTOX"/>
</dbReference>
<evidence type="ECO:0000256" key="2">
    <source>
        <dbReference type="ARBA" id="ARBA00010989"/>
    </source>
</evidence>
<evidence type="ECO:0000313" key="8">
    <source>
        <dbReference type="EMBL" id="RWQ94779.1"/>
    </source>
</evidence>
<dbReference type="Proteomes" id="UP000283841">
    <property type="component" value="Unassembled WGS sequence"/>
</dbReference>
<keyword evidence="6" id="KW-0812">Transmembrane</keyword>
<dbReference type="VEuPathDB" id="FungiDB:C8Q69DRAFT_471500"/>
<evidence type="ECO:0000313" key="9">
    <source>
        <dbReference type="Proteomes" id="UP000283841"/>
    </source>
</evidence>
<evidence type="ECO:0000256" key="4">
    <source>
        <dbReference type="ARBA" id="ARBA00022827"/>
    </source>
</evidence>
<dbReference type="SUPFAM" id="SSF51905">
    <property type="entry name" value="FAD/NAD(P)-binding domain"/>
    <property type="match status" value="1"/>
</dbReference>
<dbReference type="PANTHER" id="PTHR10961">
    <property type="entry name" value="PEROXISOMAL SARCOSINE OXIDASE"/>
    <property type="match status" value="1"/>
</dbReference>
<sequence length="496" mass="54696">MTPQPLLTDKNAPIVIVGAGIFGLSSAIHLAQRGFENITVFDKQPYHETLYDFDRGCDAASADCNKIIRAAYGHETWYQNLTFEAIQNWTAWNDSLARGDDLPPGMTTKDRIYVNCGNYHIGDEKGMNGFEDLSVKNITAAGYGHTQYLLTDPRDVARARRDGLNAAIDPFNLLHKGQGRLSGHLDMVGGFVYADKACRFALHKAQSLGVKFILDPTAGQFSSFIEENGAVTGIKTSDGKTHRAAVVILACGGWTPTLLPELDGLCETTAGSVAMIQIPEGSPLRERFSPDRFPVWHYKMRGGANGSLYGFPIDERGVMKLGYRGTKYTNPTLATTSDKKTTIRSTPITAYTRPSIHTLPAKSIQVIRGFLDKYLPELGAANLKITTTRLCWYTDSFDNHFVIDSVPGKAGVIVATGGSGHAFKFLPIIGRFVADRVEGRESDMLERFFKWRSLNPGEKPHNFIMQGKDSPNSLLNVRMSDERDLDLGDEGYRAKL</sequence>
<evidence type="ECO:0000256" key="1">
    <source>
        <dbReference type="ARBA" id="ARBA00001974"/>
    </source>
</evidence>
<dbReference type="Gene3D" id="3.50.50.60">
    <property type="entry name" value="FAD/NAD(P)-binding domain"/>
    <property type="match status" value="1"/>
</dbReference>
<evidence type="ECO:0000256" key="3">
    <source>
        <dbReference type="ARBA" id="ARBA00022630"/>
    </source>
</evidence>
<comment type="caution">
    <text evidence="8">The sequence shown here is derived from an EMBL/GenBank/DDBJ whole genome shotgun (WGS) entry which is preliminary data.</text>
</comment>
<dbReference type="GO" id="GO:0008115">
    <property type="term" value="F:sarcosine oxidase activity"/>
    <property type="evidence" value="ECO:0007669"/>
    <property type="project" value="TreeGrafter"/>
</dbReference>
<organism evidence="8 9">
    <name type="scientific">Byssochlamys spectabilis</name>
    <name type="common">Paecilomyces variotii</name>
    <dbReference type="NCBI Taxonomy" id="264951"/>
    <lineage>
        <taxon>Eukaryota</taxon>
        <taxon>Fungi</taxon>
        <taxon>Dikarya</taxon>
        <taxon>Ascomycota</taxon>
        <taxon>Pezizomycotina</taxon>
        <taxon>Eurotiomycetes</taxon>
        <taxon>Eurotiomycetidae</taxon>
        <taxon>Eurotiales</taxon>
        <taxon>Thermoascaceae</taxon>
        <taxon>Paecilomyces</taxon>
    </lineage>
</organism>
<dbReference type="Gene3D" id="3.30.9.10">
    <property type="entry name" value="D-Amino Acid Oxidase, subunit A, domain 2"/>
    <property type="match status" value="1"/>
</dbReference>
<comment type="similarity">
    <text evidence="2">Belongs to the MSOX/MTOX family.</text>
</comment>
<dbReference type="GeneID" id="39600187"/>
<dbReference type="SUPFAM" id="SSF54373">
    <property type="entry name" value="FAD-linked reductases, C-terminal domain"/>
    <property type="match status" value="1"/>
</dbReference>
<dbReference type="STRING" id="264951.A0A443HSM5"/>
<keyword evidence="4" id="KW-0274">FAD</keyword>
<evidence type="ECO:0000256" key="6">
    <source>
        <dbReference type="SAM" id="Phobius"/>
    </source>
</evidence>
<comment type="cofactor">
    <cofactor evidence="1">
        <name>FAD</name>
        <dbReference type="ChEBI" id="CHEBI:57692"/>
    </cofactor>
</comment>
<dbReference type="RefSeq" id="XP_028484424.1">
    <property type="nucleotide sequence ID" value="XM_028630910.1"/>
</dbReference>
<keyword evidence="5" id="KW-0560">Oxidoreductase</keyword>
<dbReference type="Pfam" id="PF01266">
    <property type="entry name" value="DAO"/>
    <property type="match status" value="1"/>
</dbReference>